<keyword evidence="3" id="KW-1185">Reference proteome</keyword>
<protein>
    <submittedName>
        <fullName evidence="2">Uncharacterized protein</fullName>
    </submittedName>
</protein>
<sequence length="71" mass="7463">MDGAAPSRSPAASAGVVFVVVFGLILVVPTVVMWIGKYSPVTAAVIGGIALMAIFAILWLRARYQQSRDGE</sequence>
<dbReference type="AlphaFoldDB" id="A0A4S8NVJ5"/>
<evidence type="ECO:0000313" key="3">
    <source>
        <dbReference type="Proteomes" id="UP000308828"/>
    </source>
</evidence>
<keyword evidence="1" id="KW-0812">Transmembrane</keyword>
<keyword evidence="1" id="KW-0472">Membrane</keyword>
<proteinExistence type="predicted"/>
<keyword evidence="1" id="KW-1133">Transmembrane helix</keyword>
<gene>
    <name evidence="2" type="ORF">FAA97_16445</name>
</gene>
<comment type="caution">
    <text evidence="2">The sequence shown here is derived from an EMBL/GenBank/DDBJ whole genome shotgun (WGS) entry which is preliminary data.</text>
</comment>
<organism evidence="2 3">
    <name type="scientific">Peteryoungia ipomoeae</name>
    <dbReference type="NCBI Taxonomy" id="1210932"/>
    <lineage>
        <taxon>Bacteria</taxon>
        <taxon>Pseudomonadati</taxon>
        <taxon>Pseudomonadota</taxon>
        <taxon>Alphaproteobacteria</taxon>
        <taxon>Hyphomicrobiales</taxon>
        <taxon>Rhizobiaceae</taxon>
        <taxon>Peteryoungia</taxon>
    </lineage>
</organism>
<feature type="transmembrane region" description="Helical" evidence="1">
    <location>
        <begin position="12"/>
        <end position="35"/>
    </location>
</feature>
<dbReference type="Proteomes" id="UP000308828">
    <property type="component" value="Unassembled WGS sequence"/>
</dbReference>
<dbReference type="OrthoDB" id="8451465at2"/>
<name>A0A4S8NVJ5_9HYPH</name>
<dbReference type="EMBL" id="STGV01000005">
    <property type="protein sequence ID" value="THV21657.1"/>
    <property type="molecule type" value="Genomic_DNA"/>
</dbReference>
<evidence type="ECO:0000313" key="2">
    <source>
        <dbReference type="EMBL" id="THV21657.1"/>
    </source>
</evidence>
<evidence type="ECO:0000256" key="1">
    <source>
        <dbReference type="SAM" id="Phobius"/>
    </source>
</evidence>
<feature type="transmembrane region" description="Helical" evidence="1">
    <location>
        <begin position="41"/>
        <end position="60"/>
    </location>
</feature>
<reference evidence="2 3" key="1">
    <citation type="submission" date="2019-04" db="EMBL/GenBank/DDBJ databases">
        <title>Genome sequence of strain shin9-1.</title>
        <authorList>
            <person name="Gao J."/>
            <person name="Sun J."/>
        </authorList>
    </citation>
    <scope>NUCLEOTIDE SEQUENCE [LARGE SCALE GENOMIC DNA]</scope>
    <source>
        <strain evidence="3">shin9-1</strain>
    </source>
</reference>
<accession>A0A4S8NVJ5</accession>